<evidence type="ECO:0000313" key="2">
    <source>
        <dbReference type="EMBL" id="PQK13098.1"/>
    </source>
</evidence>
<sequence length="220" mass="23631">MGSDLFGGVKVSELITGLYKNSGCYLSRAVRTYKKNGNTNGAPPADPRDSVTADDLLKQDITTPGFIRLPVCSPEIAFRAWDGPGGDSRLTTPNYPCVALKLPDRCGDSTFVDQTSGASPLVSDCEMMIKNLQNGDGHADHEVENAIGKQHQLDQYGSCKFGVQGKGKNGNVDFHVGGQDIVDLIRDSIDRFGGSGRVGAKGRMKCDGTVKKQDVEWGLY</sequence>
<accession>A0A2S7YA91</accession>
<evidence type="ECO:0000259" key="1">
    <source>
        <dbReference type="Pfam" id="PF14856"/>
    </source>
</evidence>
<dbReference type="InterPro" id="IPR029226">
    <property type="entry name" value="Ecp2-like"/>
</dbReference>
<dbReference type="OrthoDB" id="73875at2759"/>
<comment type="caution">
    <text evidence="2">The sequence shown here is derived from an EMBL/GenBank/DDBJ whole genome shotgun (WGS) entry which is preliminary data.</text>
</comment>
<protein>
    <recommendedName>
        <fullName evidence="1">Ecp2 effector protein-like domain-containing protein</fullName>
    </recommendedName>
</protein>
<gene>
    <name evidence="2" type="ORF">BB8028_0004g00300</name>
</gene>
<feature type="domain" description="Ecp2 effector protein-like" evidence="1">
    <location>
        <begin position="105"/>
        <end position="206"/>
    </location>
</feature>
<name>A0A2S7YA91_BEABA</name>
<dbReference type="EMBL" id="JRHA01000004">
    <property type="protein sequence ID" value="PQK13098.1"/>
    <property type="molecule type" value="Genomic_DNA"/>
</dbReference>
<dbReference type="Proteomes" id="UP000237441">
    <property type="component" value="Unassembled WGS sequence"/>
</dbReference>
<reference evidence="2 3" key="1">
    <citation type="submission" date="2016-07" db="EMBL/GenBank/DDBJ databases">
        <title>Comparative genomics of the entomopathogenic fungus Beauveria bassiana.</title>
        <authorList>
            <person name="Valero Jimenez C.A."/>
            <person name="Zwaan B.J."/>
            <person name="Van Kan J.A."/>
            <person name="Takken W."/>
            <person name="Debets A.J."/>
            <person name="Schoustra S.E."/>
            <person name="Koenraadt C.J."/>
        </authorList>
    </citation>
    <scope>NUCLEOTIDE SEQUENCE [LARGE SCALE GENOMIC DNA]</scope>
    <source>
        <strain evidence="2 3">ARSEF 8028</strain>
    </source>
</reference>
<dbReference type="Pfam" id="PF14856">
    <property type="entry name" value="Hce2"/>
    <property type="match status" value="1"/>
</dbReference>
<dbReference type="AlphaFoldDB" id="A0A2S7YA91"/>
<evidence type="ECO:0000313" key="3">
    <source>
        <dbReference type="Proteomes" id="UP000237441"/>
    </source>
</evidence>
<organism evidence="2 3">
    <name type="scientific">Beauveria bassiana</name>
    <name type="common">White muscardine disease fungus</name>
    <name type="synonym">Tritirachium shiotae</name>
    <dbReference type="NCBI Taxonomy" id="176275"/>
    <lineage>
        <taxon>Eukaryota</taxon>
        <taxon>Fungi</taxon>
        <taxon>Dikarya</taxon>
        <taxon>Ascomycota</taxon>
        <taxon>Pezizomycotina</taxon>
        <taxon>Sordariomycetes</taxon>
        <taxon>Hypocreomycetidae</taxon>
        <taxon>Hypocreales</taxon>
        <taxon>Cordycipitaceae</taxon>
        <taxon>Beauveria</taxon>
    </lineage>
</organism>
<proteinExistence type="predicted"/>